<feature type="region of interest" description="Disordered" evidence="11">
    <location>
        <begin position="289"/>
        <end position="308"/>
    </location>
</feature>
<keyword evidence="7" id="KW-0206">Cytoskeleton</keyword>
<evidence type="ECO:0000256" key="2">
    <source>
        <dbReference type="ARBA" id="ARBA00006875"/>
    </source>
</evidence>
<dbReference type="Pfam" id="PF05914">
    <property type="entry name" value="RIB43A"/>
    <property type="match status" value="1"/>
</dbReference>
<dbReference type="InterPro" id="IPR008805">
    <property type="entry name" value="RIB43A"/>
</dbReference>
<keyword evidence="3" id="KW-0963">Cytoplasm</keyword>
<dbReference type="AlphaFoldDB" id="A0A7M7RDQ5"/>
<evidence type="ECO:0000256" key="9">
    <source>
        <dbReference type="ARBA" id="ARBA00046435"/>
    </source>
</evidence>
<sequence length="379" mass="45083">MYKLDLPIDLKENAAIERRRNLELERQSRIFNAKVRTIGVDVQVLKEQVHDRDLQEQRENDREEAFASDMIRNDKISELLQRRQEQDIRNLNSAMNEFRDLHQQPEGRREWDLYDPEAKKKDKPARVSDDDPRCGPSSIQKFDGEDLGGKERKKLMEEQMREWSTKQAKEKALQKKRQEEADRLYDLHRREMDQRACELAAAEEECRRAINLSTKDYNKSLADEQAEKDRLRREQELDDNFTELANHINGDMLTENPDVASSAFGPHRVITDRWKGMSPEQLEDIRRTQELQRQEKERIKSDEAERDREWEAQRIADARAGILMDREQERLRKELERQQIASNSRLAEEQNAHQNFMDKEVYTNPPTAAYFQQFNKTSR</sequence>
<comment type="subunit">
    <text evidence="9">Microtubule inner protein component of sperm flagellar doublet microtubules.</text>
</comment>
<evidence type="ECO:0000256" key="11">
    <source>
        <dbReference type="SAM" id="MobiDB-lite"/>
    </source>
</evidence>
<comment type="similarity">
    <text evidence="2">Belongs to the RIB43A family.</text>
</comment>
<dbReference type="PDB" id="8SNB">
    <property type="method" value="EM"/>
    <property type="resolution" value="3.30 A"/>
    <property type="chains" value="6U/6V/6W/6X=1-379"/>
</dbReference>
<keyword evidence="14" id="KW-0002">3D-structure</keyword>
<keyword evidence="5 10" id="KW-0175">Coiled coil</keyword>
<evidence type="ECO:0008006" key="15">
    <source>
        <dbReference type="Google" id="ProtNLM"/>
    </source>
</evidence>
<reference evidence="13" key="1">
    <citation type="submission" date="2015-02" db="EMBL/GenBank/DDBJ databases">
        <title>Genome sequencing for Strongylocentrotus purpuratus.</title>
        <authorList>
            <person name="Murali S."/>
            <person name="Liu Y."/>
            <person name="Vee V."/>
            <person name="English A."/>
            <person name="Wang M."/>
            <person name="Skinner E."/>
            <person name="Han Y."/>
            <person name="Muzny D.M."/>
            <person name="Worley K.C."/>
            <person name="Gibbs R.A."/>
        </authorList>
    </citation>
    <scope>NUCLEOTIDE SEQUENCE</scope>
</reference>
<dbReference type="OMA" id="NLCRAIN"/>
<evidence type="ECO:0007829" key="14">
    <source>
        <dbReference type="PDB" id="8SNB"/>
    </source>
</evidence>
<evidence type="ECO:0000256" key="3">
    <source>
        <dbReference type="ARBA" id="ARBA00022490"/>
    </source>
</evidence>
<protein>
    <recommendedName>
        <fullName evidence="15">RIB43A-like with coiled-coils protein 2</fullName>
    </recommendedName>
</protein>
<keyword evidence="6" id="KW-0969">Cilium</keyword>
<evidence type="ECO:0000256" key="5">
    <source>
        <dbReference type="ARBA" id="ARBA00023054"/>
    </source>
</evidence>
<dbReference type="FunCoup" id="A0A7M7RDQ5">
    <property type="interactions" value="289"/>
</dbReference>
<keyword evidence="4" id="KW-0282">Flagellum</keyword>
<accession>A0A7M7RDQ5</accession>
<comment type="subcellular location">
    <subcellularLocation>
        <location evidence="1">Cytoplasm</location>
        <location evidence="1">Cytoskeleton</location>
        <location evidence="1">Flagellum axoneme</location>
    </subcellularLocation>
</comment>
<dbReference type="EMDB" id="EMD-40619"/>
<name>A0A7M7RDQ5_STRPU</name>
<keyword evidence="13" id="KW-1185">Reference proteome</keyword>
<feature type="region of interest" description="Disordered" evidence="11">
    <location>
        <begin position="98"/>
        <end position="167"/>
    </location>
</feature>
<feature type="compositionally biased region" description="Basic and acidic residues" evidence="11">
    <location>
        <begin position="142"/>
        <end position="167"/>
    </location>
</feature>
<dbReference type="PANTHER" id="PTHR14517">
    <property type="entry name" value="RIB43A-RELATED"/>
    <property type="match status" value="1"/>
</dbReference>
<reference evidence="12" key="2">
    <citation type="submission" date="2021-01" db="UniProtKB">
        <authorList>
            <consortium name="EnsemblMetazoa"/>
        </authorList>
    </citation>
    <scope>IDENTIFICATION</scope>
</reference>
<reference evidence="14" key="3">
    <citation type="journal article" date="2023" name="Cell">
        <title>Structural specializations of the sperm tail.</title>
        <authorList>
            <person name="Leung M.R."/>
            <person name="Zeng J."/>
            <person name="Wang X."/>
            <person name="Roelofs M.C."/>
            <person name="Huang W."/>
            <person name="Zenezini Chiozzi R."/>
            <person name="Hevler J.F."/>
            <person name="Heck A.J.R."/>
            <person name="Dutcher S.K."/>
            <person name="Brown A."/>
            <person name="Zhang R."/>
            <person name="Zeev-Ben-Mordehai T."/>
        </authorList>
    </citation>
    <scope>STRUCTURE BY ELECTRON MICROSCOPY (3.30 ANGSTROMS)</scope>
</reference>
<dbReference type="CTD" id="26150"/>
<evidence type="ECO:0000256" key="8">
    <source>
        <dbReference type="ARBA" id="ARBA00023273"/>
    </source>
</evidence>
<dbReference type="InParanoid" id="A0A7M7RDQ5"/>
<dbReference type="EnsemblMetazoa" id="XM_786136">
    <property type="protein sequence ID" value="XP_791229"/>
    <property type="gene ID" value="LOC586351"/>
</dbReference>
<evidence type="ECO:0000256" key="7">
    <source>
        <dbReference type="ARBA" id="ARBA00023212"/>
    </source>
</evidence>
<evidence type="ECO:0000256" key="10">
    <source>
        <dbReference type="SAM" id="Coils"/>
    </source>
</evidence>
<dbReference type="KEGG" id="spu:586351"/>
<dbReference type="Proteomes" id="UP000007110">
    <property type="component" value="Unassembled WGS sequence"/>
</dbReference>
<feature type="coiled-coil region" evidence="10">
    <location>
        <begin position="185"/>
        <end position="234"/>
    </location>
</feature>
<dbReference type="RefSeq" id="XP_791229.1">
    <property type="nucleotide sequence ID" value="XM_786136.5"/>
</dbReference>
<organism evidence="12 13">
    <name type="scientific">Strongylocentrotus purpuratus</name>
    <name type="common">Purple sea urchin</name>
    <dbReference type="NCBI Taxonomy" id="7668"/>
    <lineage>
        <taxon>Eukaryota</taxon>
        <taxon>Metazoa</taxon>
        <taxon>Echinodermata</taxon>
        <taxon>Eleutherozoa</taxon>
        <taxon>Echinozoa</taxon>
        <taxon>Echinoidea</taxon>
        <taxon>Euechinoidea</taxon>
        <taxon>Echinacea</taxon>
        <taxon>Camarodonta</taxon>
        <taxon>Echinidea</taxon>
        <taxon>Strongylocentrotidae</taxon>
        <taxon>Strongylocentrotus</taxon>
    </lineage>
</organism>
<dbReference type="GeneID" id="586351"/>
<evidence type="ECO:0000313" key="12">
    <source>
        <dbReference type="EnsemblMetazoa" id="XP_791229"/>
    </source>
</evidence>
<evidence type="ECO:0000313" key="13">
    <source>
        <dbReference type="Proteomes" id="UP000007110"/>
    </source>
</evidence>
<dbReference type="OrthoDB" id="429119at2759"/>
<dbReference type="PANTHER" id="PTHR14517:SF6">
    <property type="entry name" value="RE41410P"/>
    <property type="match status" value="1"/>
</dbReference>
<keyword evidence="8" id="KW-0966">Cell projection</keyword>
<evidence type="ECO:0000256" key="4">
    <source>
        <dbReference type="ARBA" id="ARBA00022846"/>
    </source>
</evidence>
<evidence type="ECO:0000256" key="6">
    <source>
        <dbReference type="ARBA" id="ARBA00023069"/>
    </source>
</evidence>
<evidence type="ECO:0000256" key="1">
    <source>
        <dbReference type="ARBA" id="ARBA00004611"/>
    </source>
</evidence>
<proteinExistence type="evidence at protein level"/>
<feature type="compositionally biased region" description="Basic and acidic residues" evidence="11">
    <location>
        <begin position="98"/>
        <end position="133"/>
    </location>
</feature>